<dbReference type="PANTHER" id="PTHR34105:SF1">
    <property type="entry name" value="PROLINE-, GLUTAMIC ACID- AND LEUCINE-RICH PROTEIN 1"/>
    <property type="match status" value="1"/>
</dbReference>
<name>A0A2L2Y0J2_PARTP</name>
<evidence type="ECO:0000313" key="2">
    <source>
        <dbReference type="EMBL" id="LAA00790.1"/>
    </source>
</evidence>
<organism evidence="2">
    <name type="scientific">Parasteatoda tepidariorum</name>
    <name type="common">Common house spider</name>
    <name type="synonym">Achaearanea tepidariorum</name>
    <dbReference type="NCBI Taxonomy" id="114398"/>
    <lineage>
        <taxon>Eukaryota</taxon>
        <taxon>Metazoa</taxon>
        <taxon>Ecdysozoa</taxon>
        <taxon>Arthropoda</taxon>
        <taxon>Chelicerata</taxon>
        <taxon>Arachnida</taxon>
        <taxon>Araneae</taxon>
        <taxon>Araneomorphae</taxon>
        <taxon>Entelegynae</taxon>
        <taxon>Araneoidea</taxon>
        <taxon>Theridiidae</taxon>
        <taxon>Parasteatoda</taxon>
    </lineage>
</organism>
<dbReference type="Gene3D" id="1.25.10.10">
    <property type="entry name" value="Leucine-rich Repeat Variant"/>
    <property type="match status" value="1"/>
</dbReference>
<feature type="region of interest" description="Disordered" evidence="1">
    <location>
        <begin position="412"/>
        <end position="440"/>
    </location>
</feature>
<dbReference type="InterPro" id="IPR016024">
    <property type="entry name" value="ARM-type_fold"/>
</dbReference>
<dbReference type="EMBL" id="IAAA01008758">
    <property type="protein sequence ID" value="LAA00790.1"/>
    <property type="molecule type" value="mRNA"/>
</dbReference>
<reference evidence="2" key="1">
    <citation type="journal article" date="2016" name="Mol. Ecol. Resour.">
        <title>Evaluation of the impact of RNA preservation methods of spiders for de novo transcriptome assembly.</title>
        <authorList>
            <person name="Kono N."/>
            <person name="Nakamura H."/>
            <person name="Ito Y."/>
            <person name="Tomita M."/>
            <person name="Arakawa K."/>
        </authorList>
    </citation>
    <scope>NUCLEOTIDE SEQUENCE</scope>
    <source>
        <tissue evidence="2">Whole body</tissue>
    </source>
</reference>
<proteinExistence type="evidence at transcript level"/>
<dbReference type="GO" id="GO:0006364">
    <property type="term" value="P:rRNA processing"/>
    <property type="evidence" value="ECO:0007669"/>
    <property type="project" value="TreeGrafter"/>
</dbReference>
<feature type="compositionally biased region" description="Polar residues" evidence="1">
    <location>
        <begin position="645"/>
        <end position="658"/>
    </location>
</feature>
<dbReference type="OrthoDB" id="6431859at2759"/>
<dbReference type="InterPro" id="IPR011989">
    <property type="entry name" value="ARM-like"/>
</dbReference>
<feature type="compositionally biased region" description="Basic residues" evidence="1">
    <location>
        <begin position="418"/>
        <end position="429"/>
    </location>
</feature>
<protein>
    <submittedName>
        <fullName evidence="2">Proline-, glutamic acid-and leucine-rich protein 1</fullName>
    </submittedName>
</protein>
<evidence type="ECO:0000256" key="1">
    <source>
        <dbReference type="SAM" id="MobiDB-lite"/>
    </source>
</evidence>
<dbReference type="PANTHER" id="PTHR34105">
    <property type="entry name" value="PROLINE-, GLUTAMIC ACID- AND LEUCINE-RICH PROTEIN 1"/>
    <property type="match status" value="1"/>
</dbReference>
<dbReference type="GO" id="GO:0005634">
    <property type="term" value="C:nucleus"/>
    <property type="evidence" value="ECO:0007669"/>
    <property type="project" value="TreeGrafter"/>
</dbReference>
<accession>A0A2L2Y0J2</accession>
<sequence>MFPQLDLVTCPEIPLKDKVTYFASVNLFHGANIDEKQLKVVKAKINELLDSPLSRCDGLLLFEAVLQQHTPFYYENWQRIIIANLNHASNLCQEVTYRILKLIMKKPSGAPYIHNVETQVVPIIQLLISNNLTSLAAVDCLCQCMKLYPDVMSRFKNELESFLIKQMDTNSAQFSEAVADCMTVLPQCLVESNNSKKVRKSVASIFQKVLCTLQDILDSLLNVDDDKDNYMDEDSCEKPEIFKLPEMPDTEFSVVMMLARIFSSLSICAAKFLCQENTMFEVPVLWILKLIDRVFTLTDSAQMCDSIERRELIILAYPIVQKGAFTILESLVQNFGLVQHTGSFISLLKSSIKASYIATFTGGTNCQMRNTTWRILNIWLKRNGTQISVEAGNNKDLLRELLMDITPENIDETPSLTNKRHQTSAKKKNQPPAFPEPDQNCGFKRNQISTCNEALKVLHEFVSSASSFLEEKFKADIANQIFAVCHKIQMSGHPKRRLPFPYMNDKCRKNLYKIVVSLGSSSDFNIKVLQQAFAILKIAEKDKCCKINLLSQRAKGIARHLLQPKKKFPEAVTNRKNIFESPMEEDAGSGWENVVVWNNHANPENKGADSQIDIAENNASLSPETHNSVEDEEIQNKFVPEGEYSSPSKFDTSLNSSRSDSENESIMEHVTVDENNQESNGTIIKNAMVEVTESENLNDATKTDDLNLVEKEINQNSCHQAGESRPITPTFDEMCADLVLSESSQLADS</sequence>
<dbReference type="AlphaFoldDB" id="A0A2L2Y0J2"/>
<feature type="region of interest" description="Disordered" evidence="1">
    <location>
        <begin position="638"/>
        <end position="664"/>
    </location>
</feature>
<dbReference type="SUPFAM" id="SSF48371">
    <property type="entry name" value="ARM repeat"/>
    <property type="match status" value="1"/>
</dbReference>